<dbReference type="InterPro" id="IPR036388">
    <property type="entry name" value="WH-like_DNA-bd_sf"/>
</dbReference>
<evidence type="ECO:0000256" key="1">
    <source>
        <dbReference type="ARBA" id="ARBA00023015"/>
    </source>
</evidence>
<evidence type="ECO:0000256" key="2">
    <source>
        <dbReference type="ARBA" id="ARBA00023125"/>
    </source>
</evidence>
<dbReference type="PANTHER" id="PTHR44688">
    <property type="entry name" value="DNA-BINDING TRANSCRIPTIONAL ACTIVATOR DEVR_DOSR"/>
    <property type="match status" value="1"/>
</dbReference>
<dbReference type="RefSeq" id="WP_129419254.1">
    <property type="nucleotide sequence ID" value="NZ_MZMU01000010.1"/>
</dbReference>
<dbReference type="AlphaFoldDB" id="A0A4Q1U356"/>
<dbReference type="SUPFAM" id="SSF46894">
    <property type="entry name" value="C-terminal effector domain of the bipartite response regulators"/>
    <property type="match status" value="1"/>
</dbReference>
<comment type="caution">
    <text evidence="5">The sequence shown here is derived from an EMBL/GenBank/DDBJ whole genome shotgun (WGS) entry which is preliminary data.</text>
</comment>
<keyword evidence="2" id="KW-0238">DNA-binding</keyword>
<dbReference type="SMART" id="SM00421">
    <property type="entry name" value="HTH_LUXR"/>
    <property type="match status" value="1"/>
</dbReference>
<proteinExistence type="predicted"/>
<dbReference type="EMBL" id="MZMU01000010">
    <property type="protein sequence ID" value="RXT25275.1"/>
    <property type="molecule type" value="Genomic_DNA"/>
</dbReference>
<dbReference type="InterPro" id="IPR000792">
    <property type="entry name" value="Tscrpt_reg_LuxR_C"/>
</dbReference>
<keyword evidence="1" id="KW-0805">Transcription regulation</keyword>
<gene>
    <name evidence="5" type="ORF">B5P46_14355</name>
</gene>
<sequence length="104" mass="11745">MDGLQTLHDERPAADGEQLSRQERRCLQLYLNGLKDADIARRLSLSIHTVRMHLTRARHRLHAQSRVEAVAKALRSGIIHASLLLLLNLSFALGMFLDEISPII</sequence>
<dbReference type="Proteomes" id="UP000290767">
    <property type="component" value="Unassembled WGS sequence"/>
</dbReference>
<evidence type="ECO:0000313" key="5">
    <source>
        <dbReference type="EMBL" id="RXT25275.1"/>
    </source>
</evidence>
<feature type="domain" description="HTH luxR-type" evidence="4">
    <location>
        <begin position="12"/>
        <end position="77"/>
    </location>
</feature>
<accession>A0A4Q1U356</accession>
<dbReference type="CDD" id="cd06170">
    <property type="entry name" value="LuxR_C_like"/>
    <property type="match status" value="1"/>
</dbReference>
<dbReference type="PANTHER" id="PTHR44688:SF16">
    <property type="entry name" value="DNA-BINDING TRANSCRIPTIONAL ACTIVATOR DEVR_DOSR"/>
    <property type="match status" value="1"/>
</dbReference>
<reference evidence="5 6" key="1">
    <citation type="submission" date="2017-03" db="EMBL/GenBank/DDBJ databases">
        <authorList>
            <person name="Safronova V.I."/>
            <person name="Sazanova A.L."/>
            <person name="Chirak E.R."/>
        </authorList>
    </citation>
    <scope>NUCLEOTIDE SEQUENCE [LARGE SCALE GENOMIC DNA]</scope>
    <source>
        <strain evidence="5 6">Tri-43</strain>
    </source>
</reference>
<dbReference type="Gene3D" id="1.10.10.10">
    <property type="entry name" value="Winged helix-like DNA-binding domain superfamily/Winged helix DNA-binding domain"/>
    <property type="match status" value="1"/>
</dbReference>
<dbReference type="GO" id="GO:0003677">
    <property type="term" value="F:DNA binding"/>
    <property type="evidence" value="ECO:0007669"/>
    <property type="project" value="UniProtKB-KW"/>
</dbReference>
<dbReference type="InterPro" id="IPR016032">
    <property type="entry name" value="Sig_transdc_resp-reg_C-effctor"/>
</dbReference>
<dbReference type="PRINTS" id="PR00038">
    <property type="entry name" value="HTHLUXR"/>
</dbReference>
<protein>
    <recommendedName>
        <fullName evidence="4">HTH luxR-type domain-containing protein</fullName>
    </recommendedName>
</protein>
<organism evidence="5 6">
    <name type="scientific">Rhizobium leguminosarum</name>
    <dbReference type="NCBI Taxonomy" id="384"/>
    <lineage>
        <taxon>Bacteria</taxon>
        <taxon>Pseudomonadati</taxon>
        <taxon>Pseudomonadota</taxon>
        <taxon>Alphaproteobacteria</taxon>
        <taxon>Hyphomicrobiales</taxon>
        <taxon>Rhizobiaceae</taxon>
        <taxon>Rhizobium/Agrobacterium group</taxon>
        <taxon>Rhizobium</taxon>
    </lineage>
</organism>
<evidence type="ECO:0000313" key="6">
    <source>
        <dbReference type="Proteomes" id="UP000290767"/>
    </source>
</evidence>
<keyword evidence="3" id="KW-0804">Transcription</keyword>
<name>A0A4Q1U356_RHILE</name>
<dbReference type="PROSITE" id="PS50043">
    <property type="entry name" value="HTH_LUXR_2"/>
    <property type="match status" value="1"/>
</dbReference>
<evidence type="ECO:0000259" key="4">
    <source>
        <dbReference type="PROSITE" id="PS50043"/>
    </source>
</evidence>
<evidence type="ECO:0000256" key="3">
    <source>
        <dbReference type="ARBA" id="ARBA00023163"/>
    </source>
</evidence>
<dbReference type="Pfam" id="PF00196">
    <property type="entry name" value="GerE"/>
    <property type="match status" value="1"/>
</dbReference>
<dbReference type="GO" id="GO:0006355">
    <property type="term" value="P:regulation of DNA-templated transcription"/>
    <property type="evidence" value="ECO:0007669"/>
    <property type="project" value="InterPro"/>
</dbReference>